<organism evidence="9 10">
    <name type="scientific">Dichelobacter nodosus (strain VCS1703A)</name>
    <dbReference type="NCBI Taxonomy" id="246195"/>
    <lineage>
        <taxon>Bacteria</taxon>
        <taxon>Pseudomonadati</taxon>
        <taxon>Pseudomonadota</taxon>
        <taxon>Gammaproteobacteria</taxon>
        <taxon>Cardiobacteriales</taxon>
        <taxon>Cardiobacteriaceae</taxon>
        <taxon>Dichelobacter</taxon>
    </lineage>
</organism>
<dbReference type="PROSITE" id="PS51257">
    <property type="entry name" value="PROKAR_LIPOPROTEIN"/>
    <property type="match status" value="1"/>
</dbReference>
<dbReference type="RefSeq" id="WP_012030639.1">
    <property type="nucleotide sequence ID" value="NC_009446.1"/>
</dbReference>
<reference evidence="9 10" key="1">
    <citation type="journal article" date="2007" name="Nat. Biotechnol.">
        <title>Genome sequence and identification of candidate vaccine antigens from the animal pathogen Dichelobacter nodosus.</title>
        <authorList>
            <person name="Myers G.S."/>
            <person name="Parker D."/>
            <person name="Al-Hasani K."/>
            <person name="Kennan R.M."/>
            <person name="Seemann T."/>
            <person name="Ren Q."/>
            <person name="Badger J.H."/>
            <person name="Selengut J.D."/>
            <person name="Deboy R.T."/>
            <person name="Tettelin H."/>
            <person name="Boyce J.D."/>
            <person name="McCarl V.P."/>
            <person name="Han X."/>
            <person name="Nelson W.C."/>
            <person name="Madupu R."/>
            <person name="Mohamoud Y."/>
            <person name="Holley T."/>
            <person name="Fedorova N."/>
            <person name="Khouri H."/>
            <person name="Bottomley S.P."/>
            <person name="Whittington R.J."/>
            <person name="Adler B."/>
            <person name="Songer J.G."/>
            <person name="Rood J.I."/>
            <person name="Paulsen I.T."/>
        </authorList>
    </citation>
    <scope>NUCLEOTIDE SEQUENCE [LARGE SCALE GENOMIC DNA]</scope>
    <source>
        <strain evidence="9 10">VCS1703A</strain>
    </source>
</reference>
<feature type="transmembrane region" description="Helical" evidence="8">
    <location>
        <begin position="67"/>
        <end position="92"/>
    </location>
</feature>
<feature type="transmembrane region" description="Helical" evidence="8">
    <location>
        <begin position="37"/>
        <end position="55"/>
    </location>
</feature>
<feature type="transmembrane region" description="Helical" evidence="8">
    <location>
        <begin position="244"/>
        <end position="270"/>
    </location>
</feature>
<feature type="transmembrane region" description="Helical" evidence="8">
    <location>
        <begin position="282"/>
        <end position="301"/>
    </location>
</feature>
<evidence type="ECO:0000313" key="10">
    <source>
        <dbReference type="Proteomes" id="UP000000248"/>
    </source>
</evidence>
<evidence type="ECO:0000256" key="5">
    <source>
        <dbReference type="ARBA" id="ARBA00022692"/>
    </source>
</evidence>
<evidence type="ECO:0000256" key="3">
    <source>
        <dbReference type="ARBA" id="ARBA00022448"/>
    </source>
</evidence>
<evidence type="ECO:0000256" key="7">
    <source>
        <dbReference type="ARBA" id="ARBA00023136"/>
    </source>
</evidence>
<dbReference type="InterPro" id="IPR002549">
    <property type="entry name" value="AI-2E-like"/>
</dbReference>
<dbReference type="PANTHER" id="PTHR21716:SF53">
    <property type="entry name" value="PERMEASE PERM-RELATED"/>
    <property type="match status" value="1"/>
</dbReference>
<evidence type="ECO:0000256" key="1">
    <source>
        <dbReference type="ARBA" id="ARBA00004651"/>
    </source>
</evidence>
<dbReference type="AlphaFoldDB" id="A5EW79"/>
<keyword evidence="10" id="KW-1185">Reference proteome</keyword>
<dbReference type="Proteomes" id="UP000000248">
    <property type="component" value="Chromosome"/>
</dbReference>
<dbReference type="OrthoDB" id="5562213at2"/>
<comment type="subcellular location">
    <subcellularLocation>
        <location evidence="1">Cell membrane</location>
        <topology evidence="1">Multi-pass membrane protein</topology>
    </subcellularLocation>
</comment>
<evidence type="ECO:0000256" key="6">
    <source>
        <dbReference type="ARBA" id="ARBA00022989"/>
    </source>
</evidence>
<proteinExistence type="inferred from homology"/>
<protein>
    <submittedName>
        <fullName evidence="9">Conserved hypothetical membrane protein</fullName>
    </submittedName>
</protein>
<dbReference type="HOGENOM" id="CLU_031275_8_0_6"/>
<feature type="transmembrane region" description="Helical" evidence="8">
    <location>
        <begin position="156"/>
        <end position="177"/>
    </location>
</feature>
<dbReference type="EMBL" id="CP000513">
    <property type="protein sequence ID" value="ABQ13229.1"/>
    <property type="molecule type" value="Genomic_DNA"/>
</dbReference>
<dbReference type="GO" id="GO:0005886">
    <property type="term" value="C:plasma membrane"/>
    <property type="evidence" value="ECO:0007669"/>
    <property type="project" value="UniProtKB-SubCell"/>
</dbReference>
<evidence type="ECO:0000313" key="9">
    <source>
        <dbReference type="EMBL" id="ABQ13229.1"/>
    </source>
</evidence>
<keyword evidence="5 8" id="KW-0812">Transmembrane</keyword>
<dbReference type="GO" id="GO:0055085">
    <property type="term" value="P:transmembrane transport"/>
    <property type="evidence" value="ECO:0007669"/>
    <property type="project" value="TreeGrafter"/>
</dbReference>
<gene>
    <name evidence="9" type="ordered locus">DNO_0295</name>
</gene>
<sequence>MNPLIKWCSRVFNNPSLMALLLFGCTLSLAFFSIGQWLIPVIISAVIAYLLEGLIKKCEKNGVRRIFAVSVVFLLFSFLIIYIFIGVLPILINQAKGLITNLPVYLSYAQEKMHILPKRFPEIISQQDIDLMLGSMNAAVAEYTKILLSKKIFESLFAVFTVLVYIILIPILIFFFLKDKVKILSWLGQFLPDNHQIIQDIWTEVDIQIGNYIRGKFVEVMIIWIMCFIPFNILGLQYSLLLSLMVGLSVLIPYIGATIVTFPVLIVAYMQFGLNSGFWWSTGFYFVVQILDGNVIVPVIFSEAVSIHPIAIIMAVLVFGGLWGFWGIFFAIPLATLVKAIVEAWRRYQNRGQ</sequence>
<keyword evidence="7 8" id="KW-0472">Membrane</keyword>
<keyword evidence="3" id="KW-0813">Transport</keyword>
<dbReference type="PANTHER" id="PTHR21716">
    <property type="entry name" value="TRANSMEMBRANE PROTEIN"/>
    <property type="match status" value="1"/>
</dbReference>
<feature type="transmembrane region" description="Helical" evidence="8">
    <location>
        <begin position="307"/>
        <end position="338"/>
    </location>
</feature>
<feature type="transmembrane region" description="Helical" evidence="8">
    <location>
        <begin position="12"/>
        <end position="31"/>
    </location>
</feature>
<keyword evidence="4" id="KW-1003">Cell membrane</keyword>
<evidence type="ECO:0000256" key="4">
    <source>
        <dbReference type="ARBA" id="ARBA00022475"/>
    </source>
</evidence>
<dbReference type="KEGG" id="dno:DNO_0295"/>
<feature type="transmembrane region" description="Helical" evidence="8">
    <location>
        <begin position="217"/>
        <end position="238"/>
    </location>
</feature>
<accession>A5EW79</accession>
<evidence type="ECO:0000256" key="8">
    <source>
        <dbReference type="SAM" id="Phobius"/>
    </source>
</evidence>
<dbReference type="STRING" id="246195.DNO_0295"/>
<keyword evidence="6 8" id="KW-1133">Transmembrane helix</keyword>
<dbReference type="Pfam" id="PF01594">
    <property type="entry name" value="AI-2E_transport"/>
    <property type="match status" value="1"/>
</dbReference>
<dbReference type="eggNOG" id="COG0628">
    <property type="taxonomic scope" value="Bacteria"/>
</dbReference>
<name>A5EW79_DICNV</name>
<comment type="similarity">
    <text evidence="2">Belongs to the autoinducer-2 exporter (AI-2E) (TC 2.A.86) family.</text>
</comment>
<evidence type="ECO:0000256" key="2">
    <source>
        <dbReference type="ARBA" id="ARBA00009773"/>
    </source>
</evidence>